<comment type="caution">
    <text evidence="1">The sequence shown here is derived from an EMBL/GenBank/DDBJ whole genome shotgun (WGS) entry which is preliminary data.</text>
</comment>
<proteinExistence type="predicted"/>
<organism evidence="1 2">
    <name type="scientific">Vermiconidia calcicola</name>
    <dbReference type="NCBI Taxonomy" id="1690605"/>
    <lineage>
        <taxon>Eukaryota</taxon>
        <taxon>Fungi</taxon>
        <taxon>Dikarya</taxon>
        <taxon>Ascomycota</taxon>
        <taxon>Pezizomycotina</taxon>
        <taxon>Dothideomycetes</taxon>
        <taxon>Dothideomycetidae</taxon>
        <taxon>Mycosphaerellales</taxon>
        <taxon>Extremaceae</taxon>
        <taxon>Vermiconidia</taxon>
    </lineage>
</organism>
<dbReference type="Proteomes" id="UP001345827">
    <property type="component" value="Unassembled WGS sequence"/>
</dbReference>
<protein>
    <submittedName>
        <fullName evidence="1">Uncharacterized protein</fullName>
    </submittedName>
</protein>
<evidence type="ECO:0000313" key="1">
    <source>
        <dbReference type="EMBL" id="KAK5528475.1"/>
    </source>
</evidence>
<name>A0AAV9PVA3_9PEZI</name>
<reference evidence="1 2" key="1">
    <citation type="submission" date="2023-06" db="EMBL/GenBank/DDBJ databases">
        <title>Black Yeasts Isolated from many extreme environments.</title>
        <authorList>
            <person name="Coleine C."/>
            <person name="Stajich J.E."/>
            <person name="Selbmann L."/>
        </authorList>
    </citation>
    <scope>NUCLEOTIDE SEQUENCE [LARGE SCALE GENOMIC DNA]</scope>
    <source>
        <strain evidence="1 2">CCFEE 5887</strain>
    </source>
</reference>
<keyword evidence="2" id="KW-1185">Reference proteome</keyword>
<dbReference type="AlphaFoldDB" id="A0AAV9PVA3"/>
<sequence>MAARAYFDTVPGFETEIFQSKRFGRLRLGTGEIIPVSLAARMIYLLKTNHSYQCIPCHIRTEWNLEIDKDTIRAVIEKDFEVTLEVASGGEYAIPVHPPPINKEGYVREHIIPAGIAYECINLRGNGLEFIGRYVKTRWGLEIGVESLATLINDWSAAIARTGQTAPEDARPRHDGRRINELAVRLTPEVNTRSSFAVPPPTYEPRPVFRNSRGQEIILRHPRELDASLPQGFRAAYAPTYTAGAPAPRYVRDSNNDIIRPESSSGGIPPRTMAEAGIPEEVPASATTMDELYAKPAHFAEDDVVLYSKKEVANCLFFNMPTIYPENEFEPLTMDRVSPEFRRYLTLVILGRMRSLQPADLFAEHVLGQGSRLTDAGHRLATLVKGIFGESAISVCARSRQTFRCITHIENCDGLFVMLEHLRSARGDPEIGDFKPPIALYMAVIEELQLSDNVHVKQVMRTYSTYPVTVRNLTELLVAIADARRADQSFSVVVQQLSIPTPRLHVSVPGVWSVASGHSLGELEGDTESAVATQTFNRYILLLTGVKDLLRAAVGATTHDGFAATRYEVERVLRKAVRRAVRHNDAGTRAQLEAAAYRIHELNSAEQASGLNPEYWAAVLTNTALTLIGHGTNSRAWISIPTSEVAPS</sequence>
<accession>A0AAV9PVA3</accession>
<gene>
    <name evidence="1" type="ORF">LTR25_010474</name>
</gene>
<dbReference type="EMBL" id="JAXLQG010000026">
    <property type="protein sequence ID" value="KAK5528475.1"/>
    <property type="molecule type" value="Genomic_DNA"/>
</dbReference>
<evidence type="ECO:0000313" key="2">
    <source>
        <dbReference type="Proteomes" id="UP001345827"/>
    </source>
</evidence>